<dbReference type="OrthoDB" id="3356769at2759"/>
<dbReference type="HOGENOM" id="CLU_525998_0_0_1"/>
<protein>
    <submittedName>
        <fullName evidence="2">Uncharacterized protein</fullName>
    </submittedName>
</protein>
<name>A0A061HBH3_9BASI</name>
<dbReference type="RefSeq" id="XP_007878302.1">
    <property type="nucleotide sequence ID" value="XM_007880111.1"/>
</dbReference>
<accession>A0A061HBH3</accession>
<gene>
    <name evidence="2" type="ORF">PFL1_02595</name>
</gene>
<dbReference type="Proteomes" id="UP000053664">
    <property type="component" value="Unassembled WGS sequence"/>
</dbReference>
<organism evidence="2 3">
    <name type="scientific">Pseudozyma flocculosa PF-1</name>
    <dbReference type="NCBI Taxonomy" id="1277687"/>
    <lineage>
        <taxon>Eukaryota</taxon>
        <taxon>Fungi</taxon>
        <taxon>Dikarya</taxon>
        <taxon>Basidiomycota</taxon>
        <taxon>Ustilaginomycotina</taxon>
        <taxon>Ustilaginomycetes</taxon>
        <taxon>Ustilaginales</taxon>
        <taxon>Ustilaginaceae</taxon>
        <taxon>Pseudozyma</taxon>
    </lineage>
</organism>
<feature type="region of interest" description="Disordered" evidence="1">
    <location>
        <begin position="215"/>
        <end position="234"/>
    </location>
</feature>
<evidence type="ECO:0000313" key="2">
    <source>
        <dbReference type="EMBL" id="EPQ29923.1"/>
    </source>
</evidence>
<dbReference type="eggNOG" id="ENOG502TD68">
    <property type="taxonomic scope" value="Eukaryota"/>
</dbReference>
<dbReference type="EMBL" id="KE361629">
    <property type="protein sequence ID" value="EPQ29923.1"/>
    <property type="molecule type" value="Genomic_DNA"/>
</dbReference>
<evidence type="ECO:0000313" key="3">
    <source>
        <dbReference type="Proteomes" id="UP000053664"/>
    </source>
</evidence>
<dbReference type="KEGG" id="pfp:PFL1_02595"/>
<dbReference type="AlphaFoldDB" id="A0A061HBH3"/>
<proteinExistence type="predicted"/>
<evidence type="ECO:0000256" key="1">
    <source>
        <dbReference type="SAM" id="MobiDB-lite"/>
    </source>
</evidence>
<sequence length="489" mass="53839">MTTGDRDGVHQLAASVDTLSLDRLGSGSSSASTIPSVAGHAPTSPAGCLTPPELPRLPPELLEYTVSLLASGAAASGDPDVQRALVRLSGVSRLMRHWALRALYTVLVLPRHVRDFRKWYARMRSALPPFPFAGYTRALFCALDDISRLTTFSAGWDNEMLRMLHYAGPDLTHLSLWRSESTALLRDPGQVRAAHRLGKQQPAWSWGSGGSIEYQDVDSPPASSHAPNDGAAVSASPVEGGALYTASELQEMPNWLRSEIASSGSKDVTRRHKAHLVPTLPPTTRLNGCRPTKISIMLSMPLYEHEDPALFAMMSIWSRVEELDVFIPTPNQAQKCLMLIASLHRSPIRWLRLTTTHASLVLVRAPFPRSQRRGEAAKTKTAPPSATTAVDATINVVKALADLLSLDHLRASLINELTGHHVEQRSVLEQILLQRVQLQTGLAPEQLNRQLRIVLTQDSQQNWGKLKDRLWDFHQRVQGISDGAWELLS</sequence>
<reference evidence="2 3" key="1">
    <citation type="journal article" date="2013" name="Plant Cell">
        <title>The transition from a phytopathogenic smut ancestor to an anamorphic biocontrol agent deciphered by comparative whole-genome analysis.</title>
        <authorList>
            <person name="Lefebvre F."/>
            <person name="Joly D.L."/>
            <person name="Labbe C."/>
            <person name="Teichmann B."/>
            <person name="Linning R."/>
            <person name="Belzile F."/>
            <person name="Bakkeren G."/>
            <person name="Belanger R.R."/>
        </authorList>
    </citation>
    <scope>NUCLEOTIDE SEQUENCE [LARGE SCALE GENOMIC DNA]</scope>
    <source>
        <strain evidence="2 3">PF-1</strain>
    </source>
</reference>
<dbReference type="GeneID" id="19316714"/>